<feature type="compositionally biased region" description="Basic and acidic residues" evidence="1">
    <location>
        <begin position="141"/>
        <end position="150"/>
    </location>
</feature>
<keyword evidence="3" id="KW-1185">Reference proteome</keyword>
<evidence type="ECO:0000313" key="2">
    <source>
        <dbReference type="EMBL" id="KAK4287978.1"/>
    </source>
</evidence>
<feature type="compositionally biased region" description="Basic and acidic residues" evidence="1">
    <location>
        <begin position="363"/>
        <end position="376"/>
    </location>
</feature>
<evidence type="ECO:0000313" key="3">
    <source>
        <dbReference type="Proteomes" id="UP001292094"/>
    </source>
</evidence>
<dbReference type="AlphaFoldDB" id="A0AAE1NDQ3"/>
<feature type="region of interest" description="Disordered" evidence="1">
    <location>
        <begin position="1062"/>
        <end position="1093"/>
    </location>
</feature>
<feature type="compositionally biased region" description="Basic and acidic residues" evidence="1">
    <location>
        <begin position="228"/>
        <end position="267"/>
    </location>
</feature>
<proteinExistence type="predicted"/>
<reference evidence="2" key="1">
    <citation type="submission" date="2023-11" db="EMBL/GenBank/DDBJ databases">
        <title>Genome assemblies of two species of porcelain crab, Petrolisthes cinctipes and Petrolisthes manimaculis (Anomura: Porcellanidae).</title>
        <authorList>
            <person name="Angst P."/>
        </authorList>
    </citation>
    <scope>NUCLEOTIDE SEQUENCE</scope>
    <source>
        <strain evidence="2">PB745_02</strain>
        <tissue evidence="2">Gill</tissue>
    </source>
</reference>
<feature type="compositionally biased region" description="Polar residues" evidence="1">
    <location>
        <begin position="279"/>
        <end position="289"/>
    </location>
</feature>
<feature type="compositionally biased region" description="Low complexity" evidence="1">
    <location>
        <begin position="957"/>
        <end position="979"/>
    </location>
</feature>
<feature type="compositionally biased region" description="Low complexity" evidence="1">
    <location>
        <begin position="31"/>
        <end position="45"/>
    </location>
</feature>
<feature type="region of interest" description="Disordered" evidence="1">
    <location>
        <begin position="1107"/>
        <end position="1145"/>
    </location>
</feature>
<feature type="compositionally biased region" description="Basic and acidic residues" evidence="1">
    <location>
        <begin position="750"/>
        <end position="761"/>
    </location>
</feature>
<feature type="region of interest" description="Disordered" evidence="1">
    <location>
        <begin position="946"/>
        <end position="979"/>
    </location>
</feature>
<comment type="caution">
    <text evidence="2">The sequence shown here is derived from an EMBL/GenBank/DDBJ whole genome shotgun (WGS) entry which is preliminary data.</text>
</comment>
<feature type="compositionally biased region" description="Basic and acidic residues" evidence="1">
    <location>
        <begin position="626"/>
        <end position="657"/>
    </location>
</feature>
<feature type="region of interest" description="Disordered" evidence="1">
    <location>
        <begin position="992"/>
        <end position="1011"/>
    </location>
</feature>
<feature type="compositionally biased region" description="Basic and acidic residues" evidence="1">
    <location>
        <begin position="558"/>
        <end position="580"/>
    </location>
</feature>
<accession>A0AAE1NDQ3</accession>
<dbReference type="EMBL" id="JAWZYT010006549">
    <property type="protein sequence ID" value="KAK4287978.1"/>
    <property type="molecule type" value="Genomic_DNA"/>
</dbReference>
<feature type="compositionally biased region" description="Polar residues" evidence="1">
    <location>
        <begin position="107"/>
        <end position="116"/>
    </location>
</feature>
<sequence length="1145" mass="123705">MAASCAYSKSMFLQRLQFWEDTPRRRRRRGPLSPVSSGSGSLSVGASEPLKTPEVVRHVVSRLTPPASPPTHQSAQPSSPPTRSYPSPRPSSPSHTFKPIQPAAPDTTHSAPSTLDNRSRFSRDSESRGSDGRRLSGSLGDRSETEENNIRKVPPKLAPLRKPEIPDVLRPKDTTGLASPGVVNTPPSSRPSSVVLDKPPLAPEGQRPPTLRSSLRKPNETGTCFMAARREKRDDTKPENIFRELQRPKKGDRLSKSDMNLKVDTGKSGDSLAQGGSDYETSGTPTSPIVSMPGTEEVMSSRLEALTTRAKETMERADCLANDSPPPLPESSPPEDSADNMVHECEEYLTVNPSIKETGSVIRPRDISSSDPRTEKTQPLTSMKGVISDTGQKNWLGGSEGRSKESKRVAMEKEIMKRDPSQAAGQDKVTAASAVPSGPPDNGTFISDNVSPPPEEVIHGLSHSGFGDEYLCSPDSTQIRSPDHRSSSGSGSSSKRSSRRCSLEGDTPQIGSPDPQSILKHRSSREDVGVERPTTPEPHSILKRKTSSRTSSIDTIEGEPRPILKKKSSVEELDHFEPRPILKKKSSTDDELDDRPRSILKGGRSREDLDHADGVLSPNPILKRSPRCDSEGEGELRPILKRRDTTDGVRLRLHVSDGEDVDGEAPSVRVRSDSAPEAVIRLRGRSPPAPSATPSHGILKKRGAQSPGRFDQMDSELGAILRSRRTGGSEEDTDNEGSNRPISPSLVALTRREESTQRSGERPLSVAERVAGMEAAKQEPPPPLCSPTPTCSPGARPKVMPVFLDRPPTPTDKIRETRRNSAYSLVPDPSPTDGVEAINEALIHPAEAYNNNLSTASPSYDPTTPDAPSLVSQKAAFFAQLEREQKSPPEVSPLNTSRSARLAGRRDRGTRHATQPVTDDEVSQAARLADGGVDLALLEPDTAQLRRETSAVHRKPSLSVEASTTSTTTTDKSSTYEKSSGVVAFSEDVSSSVDTNSSVGRNGSVGNNSVGGSVGARVAQWTKMLEQERTPPPPLDGALEVRRRTRSARFKTQPVTLEEVAHAHALNSSQPATDSAITSTQTTPHHQEIASGFRAAREAVMRNAAEVLQGLTLTPTSSPRRRPTSRNASLNDPEDEYASDPVRGE</sequence>
<dbReference type="Proteomes" id="UP001292094">
    <property type="component" value="Unassembled WGS sequence"/>
</dbReference>
<protein>
    <submittedName>
        <fullName evidence="2">Uncharacterized protein</fullName>
    </submittedName>
</protein>
<feature type="compositionally biased region" description="Polar residues" evidence="1">
    <location>
        <begin position="1066"/>
        <end position="1084"/>
    </location>
</feature>
<evidence type="ECO:0000256" key="1">
    <source>
        <dbReference type="SAM" id="MobiDB-lite"/>
    </source>
</evidence>
<feature type="region of interest" description="Disordered" evidence="1">
    <location>
        <begin position="18"/>
        <end position="296"/>
    </location>
</feature>
<feature type="compositionally biased region" description="Basic and acidic residues" evidence="1">
    <location>
        <begin position="604"/>
        <end position="613"/>
    </location>
</feature>
<feature type="compositionally biased region" description="Basic and acidic residues" evidence="1">
    <location>
        <begin position="117"/>
        <end position="134"/>
    </location>
</feature>
<feature type="region of interest" description="Disordered" evidence="1">
    <location>
        <begin position="882"/>
        <end position="922"/>
    </location>
</feature>
<organism evidence="2 3">
    <name type="scientific">Petrolisthes manimaculis</name>
    <dbReference type="NCBI Taxonomy" id="1843537"/>
    <lineage>
        <taxon>Eukaryota</taxon>
        <taxon>Metazoa</taxon>
        <taxon>Ecdysozoa</taxon>
        <taxon>Arthropoda</taxon>
        <taxon>Crustacea</taxon>
        <taxon>Multicrustacea</taxon>
        <taxon>Malacostraca</taxon>
        <taxon>Eumalacostraca</taxon>
        <taxon>Eucarida</taxon>
        <taxon>Decapoda</taxon>
        <taxon>Pleocyemata</taxon>
        <taxon>Anomura</taxon>
        <taxon>Galatheoidea</taxon>
        <taxon>Porcellanidae</taxon>
        <taxon>Petrolisthes</taxon>
    </lineage>
</organism>
<feature type="region of interest" description="Disordered" evidence="1">
    <location>
        <begin position="317"/>
        <end position="835"/>
    </location>
</feature>
<feature type="compositionally biased region" description="Basic and acidic residues" evidence="1">
    <location>
        <begin position="401"/>
        <end position="420"/>
    </location>
</feature>
<gene>
    <name evidence="2" type="ORF">Pmani_038966</name>
</gene>
<name>A0AAE1NDQ3_9EUCA</name>
<feature type="compositionally biased region" description="Basic and acidic residues" evidence="1">
    <location>
        <begin position="161"/>
        <end position="173"/>
    </location>
</feature>